<dbReference type="Proteomes" id="UP000887565">
    <property type="component" value="Unplaced"/>
</dbReference>
<dbReference type="WBParaSite" id="nRc.2.0.1.t39807-RA">
    <property type="protein sequence ID" value="nRc.2.0.1.t39807-RA"/>
    <property type="gene ID" value="nRc.2.0.1.g39807"/>
</dbReference>
<keyword evidence="1" id="KW-1185">Reference proteome</keyword>
<evidence type="ECO:0000313" key="2">
    <source>
        <dbReference type="WBParaSite" id="nRc.2.0.1.t39807-RA"/>
    </source>
</evidence>
<reference evidence="2" key="1">
    <citation type="submission" date="2022-11" db="UniProtKB">
        <authorList>
            <consortium name="WormBaseParasite"/>
        </authorList>
    </citation>
    <scope>IDENTIFICATION</scope>
</reference>
<protein>
    <submittedName>
        <fullName evidence="2">Uncharacterized protein</fullName>
    </submittedName>
</protein>
<organism evidence="1 2">
    <name type="scientific">Romanomermis culicivorax</name>
    <name type="common">Nematode worm</name>
    <dbReference type="NCBI Taxonomy" id="13658"/>
    <lineage>
        <taxon>Eukaryota</taxon>
        <taxon>Metazoa</taxon>
        <taxon>Ecdysozoa</taxon>
        <taxon>Nematoda</taxon>
        <taxon>Enoplea</taxon>
        <taxon>Dorylaimia</taxon>
        <taxon>Mermithida</taxon>
        <taxon>Mermithoidea</taxon>
        <taxon>Mermithidae</taxon>
        <taxon>Romanomermis</taxon>
    </lineage>
</organism>
<accession>A0A915KLT6</accession>
<evidence type="ECO:0000313" key="1">
    <source>
        <dbReference type="Proteomes" id="UP000887565"/>
    </source>
</evidence>
<name>A0A915KLT6_ROMCU</name>
<sequence length="68" mass="7845">MAKSSRKLVDEQTKLTLLLDDEPPPELSRGVKVANSHFSKIRAKTLQKCQIQASFPRIRHIERRTAFK</sequence>
<dbReference type="AlphaFoldDB" id="A0A915KLT6"/>
<proteinExistence type="predicted"/>